<dbReference type="VEuPathDB" id="FungiDB:FUN_017443"/>
<sequence length="953" mass="111160">MSVNKANTSELELLRQRIRELEAENAEMPDLRRKISEFDAEKTELKHRIAEALKMTEEERTRRDAENAKLKARIEELESESGANGNDHEKPLVDTSLPEDKETDAFLDEMHKKKVSNEIRQRNWECQTDRKKLQTQESLLTHLEEKMPQEIKCPTSDPVIHDQRDPSSINYNNVTEVSETACSEKVTYSIDEVSHLAQLCDKAIDAEDRANQANQEEILCWCLYWKDFRDQLNEIIRSNSGKFGEKKVRSMLYDTFAKKRSQELGLKVRDVSRDSLRKKTQRAEKNYKLFEKVGLDKINTFNYENLLEDTNIDEYQNSNQQILVDQIINLTFGLSETSVILLIEIAQQLTNDQCSNEKHTIDKRIQLLQRVLKFNNNELELASSLLVNMRYTKGSNTGEIFSKYLQKKAVNYIETTIYKTSIDSKNIQKINQSQQNHIISLKKKLKSLHGKVSKYNQLHRQIKLKAKNPSKVTKSQLKAMIHDLLLENKNEYSAKTVLMATKVCQIGQMSYQSAVKCTKSVIEWLIDEEPDKWFSARTLVGWHKEVSAINLRKQCEVVKKSEYFTFGIMADESTRGDCKLFVICFMYWDSNANVPKITLLELKNLNQCTGAVVSQIVTESCKQHNLDPSTCQTWVTDNTAYMSGNKNGAMVLFNKENKTNSFRISCGMHSAHIMMINFENKAFGKLKVNTGFSNQKHPFNLIYLVWQLHQGYNESDKDNPMNMKTSYISKLYFQLFGEQFSKFQKPLRQRWLYELQGARQLVQRRNLLEEFTEWFLKKLNEQKNIPKTYIAKWELLQEWLADPILKLQIESLVEFGEKIYEPIMDFLVKSEEQPRILHNDGNITRLLPGRRAHEMPDTVLHWIQSLKAIKSDPYDFFSTQIWEAITILQDDDFENFVNGLVSGIDRLPWKYVPSLKELCYAKQLELDLENQKELNDFGLHMALNNPLFNKEEF</sequence>
<name>A0A2I1GQM0_9GLOM</name>
<evidence type="ECO:0000313" key="3">
    <source>
        <dbReference type="Proteomes" id="UP000234323"/>
    </source>
</evidence>
<dbReference type="EMBL" id="LLXI01000686">
    <property type="protein sequence ID" value="PKY48931.1"/>
    <property type="molecule type" value="Genomic_DNA"/>
</dbReference>
<proteinExistence type="predicted"/>
<keyword evidence="3" id="KW-1185">Reference proteome</keyword>
<dbReference type="VEuPathDB" id="FungiDB:RhiirA1_504521"/>
<reference evidence="2 3" key="1">
    <citation type="submission" date="2015-10" db="EMBL/GenBank/DDBJ databases">
        <title>Genome analyses suggest a sexual origin of heterokaryosis in a supposedly ancient asexual fungus.</title>
        <authorList>
            <person name="Ropars J."/>
            <person name="Sedzielewska K."/>
            <person name="Noel J."/>
            <person name="Charron P."/>
            <person name="Farinelli L."/>
            <person name="Marton T."/>
            <person name="Kruger M."/>
            <person name="Pelin A."/>
            <person name="Brachmann A."/>
            <person name="Corradi N."/>
        </authorList>
    </citation>
    <scope>NUCLEOTIDE SEQUENCE [LARGE SCALE GENOMIC DNA]</scope>
    <source>
        <strain evidence="2 3">A4</strain>
    </source>
</reference>
<feature type="compositionally biased region" description="Basic and acidic residues" evidence="1">
    <location>
        <begin position="86"/>
        <end position="98"/>
    </location>
</feature>
<dbReference type="Proteomes" id="UP000234323">
    <property type="component" value="Unassembled WGS sequence"/>
</dbReference>
<dbReference type="VEuPathDB" id="FungiDB:FUN_011398"/>
<dbReference type="VEuPathDB" id="FungiDB:RhiirFUN_009475"/>
<protein>
    <submittedName>
        <fullName evidence="2">Uncharacterized protein</fullName>
    </submittedName>
</protein>
<comment type="caution">
    <text evidence="2">The sequence shown here is derived from an EMBL/GenBank/DDBJ whole genome shotgun (WGS) entry which is preliminary data.</text>
</comment>
<dbReference type="AlphaFoldDB" id="A0A2I1GQM0"/>
<gene>
    <name evidence="2" type="ORF">RhiirA4_464683</name>
</gene>
<dbReference type="VEuPathDB" id="FungiDB:FUN_002076"/>
<evidence type="ECO:0000256" key="1">
    <source>
        <dbReference type="SAM" id="MobiDB-lite"/>
    </source>
</evidence>
<feature type="region of interest" description="Disordered" evidence="1">
    <location>
        <begin position="76"/>
        <end position="98"/>
    </location>
</feature>
<dbReference type="VEuPathDB" id="FungiDB:RhiirA1_463122"/>
<dbReference type="VEuPathDB" id="FungiDB:RhiirFUN_012680"/>
<dbReference type="VEuPathDB" id="FungiDB:FUN_003073"/>
<organism evidence="2 3">
    <name type="scientific">Rhizophagus irregularis</name>
    <dbReference type="NCBI Taxonomy" id="588596"/>
    <lineage>
        <taxon>Eukaryota</taxon>
        <taxon>Fungi</taxon>
        <taxon>Fungi incertae sedis</taxon>
        <taxon>Mucoromycota</taxon>
        <taxon>Glomeromycotina</taxon>
        <taxon>Glomeromycetes</taxon>
        <taxon>Glomerales</taxon>
        <taxon>Glomeraceae</taxon>
        <taxon>Rhizophagus</taxon>
    </lineage>
</organism>
<evidence type="ECO:0000313" key="2">
    <source>
        <dbReference type="EMBL" id="PKY48931.1"/>
    </source>
</evidence>
<accession>A0A2I1GQM0</accession>